<dbReference type="InterPro" id="IPR000528">
    <property type="entry name" value="Plant_nsLTP"/>
</dbReference>
<feature type="domain" description="Bifunctional inhibitor/plant lipid transfer protein/seed storage helical" evidence="12">
    <location>
        <begin position="32"/>
        <end position="115"/>
    </location>
</feature>
<dbReference type="GO" id="GO:0098552">
    <property type="term" value="C:side of membrane"/>
    <property type="evidence" value="ECO:0007669"/>
    <property type="project" value="UniProtKB-KW"/>
</dbReference>
<dbReference type="CDD" id="cd00010">
    <property type="entry name" value="AAI_LTSS"/>
    <property type="match status" value="1"/>
</dbReference>
<keyword evidence="14" id="KW-1185">Reference proteome</keyword>
<feature type="signal peptide" evidence="11">
    <location>
        <begin position="1"/>
        <end position="23"/>
    </location>
</feature>
<comment type="caution">
    <text evidence="13">The sequence shown here is derived from an EMBL/GenBank/DDBJ whole genome shotgun (WGS) entry which is preliminary data.</text>
</comment>
<dbReference type="InterPro" id="IPR016140">
    <property type="entry name" value="Bifunc_inhib/LTP/seed_store"/>
</dbReference>
<evidence type="ECO:0000256" key="9">
    <source>
        <dbReference type="ARBA" id="ARBA00023180"/>
    </source>
</evidence>
<keyword evidence="7" id="KW-0446">Lipid-binding</keyword>
<dbReference type="SUPFAM" id="SSF47699">
    <property type="entry name" value="Bifunctional inhibitor/lipid-transfer protein/seed storage 2S albumin"/>
    <property type="match status" value="1"/>
</dbReference>
<organism evidence="13 14">
    <name type="scientific">Cuscuta australis</name>
    <dbReference type="NCBI Taxonomy" id="267555"/>
    <lineage>
        <taxon>Eukaryota</taxon>
        <taxon>Viridiplantae</taxon>
        <taxon>Streptophyta</taxon>
        <taxon>Embryophyta</taxon>
        <taxon>Tracheophyta</taxon>
        <taxon>Spermatophyta</taxon>
        <taxon>Magnoliopsida</taxon>
        <taxon>eudicotyledons</taxon>
        <taxon>Gunneridae</taxon>
        <taxon>Pentapetalae</taxon>
        <taxon>asterids</taxon>
        <taxon>lamiids</taxon>
        <taxon>Solanales</taxon>
        <taxon>Convolvulaceae</taxon>
        <taxon>Cuscuteae</taxon>
        <taxon>Cuscuta</taxon>
        <taxon>Cuscuta subgen. Grammica</taxon>
        <taxon>Cuscuta sect. Cleistogrammica</taxon>
    </lineage>
</organism>
<dbReference type="PRINTS" id="PR00382">
    <property type="entry name" value="LIPIDTRNSFER"/>
</dbReference>
<evidence type="ECO:0000256" key="7">
    <source>
        <dbReference type="ARBA" id="ARBA00023121"/>
    </source>
</evidence>
<accession>A0A328D369</accession>
<keyword evidence="10" id="KW-0449">Lipoprotein</keyword>
<dbReference type="Pfam" id="PF14368">
    <property type="entry name" value="LTP_2"/>
    <property type="match status" value="1"/>
</dbReference>
<feature type="chain" id="PRO_5016346609" description="Bifunctional inhibitor/plant lipid transfer protein/seed storage helical domain-containing protein" evidence="11">
    <location>
        <begin position="24"/>
        <end position="148"/>
    </location>
</feature>
<dbReference type="GO" id="GO:0008289">
    <property type="term" value="F:lipid binding"/>
    <property type="evidence" value="ECO:0007669"/>
    <property type="project" value="UniProtKB-KW"/>
</dbReference>
<evidence type="ECO:0000313" key="14">
    <source>
        <dbReference type="Proteomes" id="UP000249390"/>
    </source>
</evidence>
<reference evidence="13 14" key="1">
    <citation type="submission" date="2018-06" db="EMBL/GenBank/DDBJ databases">
        <title>The Genome of Cuscuta australis (Dodder) Provides Insight into the Evolution of Plant Parasitism.</title>
        <authorList>
            <person name="Liu H."/>
        </authorList>
    </citation>
    <scope>NUCLEOTIDE SEQUENCE [LARGE SCALE GENOMIC DNA]</scope>
    <source>
        <strain evidence="14">cv. Yunnan</strain>
        <tissue evidence="13">Vines</tissue>
    </source>
</reference>
<evidence type="ECO:0000256" key="11">
    <source>
        <dbReference type="SAM" id="SignalP"/>
    </source>
</evidence>
<comment type="subcellular location">
    <subcellularLocation>
        <location evidence="1">Cell membrane</location>
        <topology evidence="1">Lipid-anchor</topology>
        <topology evidence="1">GPI-anchor</topology>
    </subcellularLocation>
</comment>
<evidence type="ECO:0000256" key="1">
    <source>
        <dbReference type="ARBA" id="ARBA00004609"/>
    </source>
</evidence>
<name>A0A328D369_9ASTE</name>
<keyword evidence="4" id="KW-1003">Cell membrane</keyword>
<gene>
    <name evidence="13" type="ORF">DM860_003063</name>
</gene>
<evidence type="ECO:0000259" key="12">
    <source>
        <dbReference type="Pfam" id="PF14368"/>
    </source>
</evidence>
<evidence type="ECO:0000256" key="4">
    <source>
        <dbReference type="ARBA" id="ARBA00022475"/>
    </source>
</evidence>
<dbReference type="GO" id="GO:0006869">
    <property type="term" value="P:lipid transport"/>
    <property type="evidence" value="ECO:0007669"/>
    <property type="project" value="InterPro"/>
</dbReference>
<evidence type="ECO:0000256" key="3">
    <source>
        <dbReference type="ARBA" id="ARBA00022448"/>
    </source>
</evidence>
<keyword evidence="5" id="KW-0336">GPI-anchor</keyword>
<dbReference type="AlphaFoldDB" id="A0A328D369"/>
<sequence>MRNARRVLGAIFVGMTMLWSSSCFEAAGDTNQTRNANQNECLNKLVPCLNYLNESQGPPSRCCDPLKEMIQNMPACLCQMVSIRGSNEAEKAGIDMNEAQMLPARCGLRVNYFGCVPGITKYIYIYILRGIIYMMHAMHTTVLFVAQA</sequence>
<keyword evidence="6 11" id="KW-0732">Signal</keyword>
<dbReference type="InterPro" id="IPR036312">
    <property type="entry name" value="Bifun_inhib/LTP/seed_sf"/>
</dbReference>
<dbReference type="GO" id="GO:0005886">
    <property type="term" value="C:plasma membrane"/>
    <property type="evidence" value="ECO:0007669"/>
    <property type="project" value="UniProtKB-SubCell"/>
</dbReference>
<protein>
    <recommendedName>
        <fullName evidence="12">Bifunctional inhibitor/plant lipid transfer protein/seed storage helical domain-containing protein</fullName>
    </recommendedName>
</protein>
<keyword evidence="3" id="KW-0813">Transport</keyword>
<dbReference type="Proteomes" id="UP000249390">
    <property type="component" value="Unassembled WGS sequence"/>
</dbReference>
<dbReference type="PROSITE" id="PS51257">
    <property type="entry name" value="PROKAR_LIPOPROTEIN"/>
    <property type="match status" value="1"/>
</dbReference>
<dbReference type="EMBL" id="NQVE01000200">
    <property type="protein sequence ID" value="RAL39530.1"/>
    <property type="molecule type" value="Genomic_DNA"/>
</dbReference>
<dbReference type="PANTHER" id="PTHR33044">
    <property type="entry name" value="BIFUNCTIONAL INHIBITOR/LIPID-TRANSFER PROTEIN/SEED STORAGE 2S ALBUMIN SUPERFAMILY PROTEIN-RELATED"/>
    <property type="match status" value="1"/>
</dbReference>
<keyword evidence="8" id="KW-1015">Disulfide bond</keyword>
<evidence type="ECO:0000256" key="10">
    <source>
        <dbReference type="ARBA" id="ARBA00023288"/>
    </source>
</evidence>
<keyword evidence="9" id="KW-0325">Glycoprotein</keyword>
<proteinExistence type="inferred from homology"/>
<evidence type="ECO:0000256" key="2">
    <source>
        <dbReference type="ARBA" id="ARBA00009748"/>
    </source>
</evidence>
<dbReference type="Gene3D" id="1.10.110.10">
    <property type="entry name" value="Plant lipid-transfer and hydrophobic proteins"/>
    <property type="match status" value="1"/>
</dbReference>
<keyword evidence="5" id="KW-0472">Membrane</keyword>
<evidence type="ECO:0000313" key="13">
    <source>
        <dbReference type="EMBL" id="RAL39530.1"/>
    </source>
</evidence>
<evidence type="ECO:0000256" key="6">
    <source>
        <dbReference type="ARBA" id="ARBA00022729"/>
    </source>
</evidence>
<evidence type="ECO:0000256" key="5">
    <source>
        <dbReference type="ARBA" id="ARBA00022622"/>
    </source>
</evidence>
<dbReference type="InterPro" id="IPR043325">
    <property type="entry name" value="LTSS"/>
</dbReference>
<evidence type="ECO:0000256" key="8">
    <source>
        <dbReference type="ARBA" id="ARBA00023157"/>
    </source>
</evidence>
<comment type="similarity">
    <text evidence="2">Belongs to the plant LTP family.</text>
</comment>